<evidence type="ECO:0000313" key="3">
    <source>
        <dbReference type="Proteomes" id="UP001432322"/>
    </source>
</evidence>
<evidence type="ECO:0000313" key="2">
    <source>
        <dbReference type="EMBL" id="GMT11654.1"/>
    </source>
</evidence>
<evidence type="ECO:0000256" key="1">
    <source>
        <dbReference type="SAM" id="Phobius"/>
    </source>
</evidence>
<keyword evidence="1" id="KW-0472">Membrane</keyword>
<organism evidence="2 3">
    <name type="scientific">Pristionchus fissidentatus</name>
    <dbReference type="NCBI Taxonomy" id="1538716"/>
    <lineage>
        <taxon>Eukaryota</taxon>
        <taxon>Metazoa</taxon>
        <taxon>Ecdysozoa</taxon>
        <taxon>Nematoda</taxon>
        <taxon>Chromadorea</taxon>
        <taxon>Rhabditida</taxon>
        <taxon>Rhabditina</taxon>
        <taxon>Diplogasteromorpha</taxon>
        <taxon>Diplogasteroidea</taxon>
        <taxon>Neodiplogasteridae</taxon>
        <taxon>Pristionchus</taxon>
    </lineage>
</organism>
<name>A0AAV5UZ98_9BILA</name>
<gene>
    <name evidence="2" type="ORF">PFISCL1PPCAC_2951</name>
</gene>
<accession>A0AAV5UZ98</accession>
<comment type="caution">
    <text evidence="2">The sequence shown here is derived from an EMBL/GenBank/DDBJ whole genome shotgun (WGS) entry which is preliminary data.</text>
</comment>
<protein>
    <submittedName>
        <fullName evidence="2">Uncharacterized protein</fullName>
    </submittedName>
</protein>
<keyword evidence="3" id="KW-1185">Reference proteome</keyword>
<dbReference type="AlphaFoldDB" id="A0AAV5UZ98"/>
<feature type="transmembrane region" description="Helical" evidence="1">
    <location>
        <begin position="12"/>
        <end position="37"/>
    </location>
</feature>
<proteinExistence type="predicted"/>
<keyword evidence="1" id="KW-1133">Transmembrane helix</keyword>
<reference evidence="2" key="1">
    <citation type="submission" date="2023-10" db="EMBL/GenBank/DDBJ databases">
        <title>Genome assembly of Pristionchus species.</title>
        <authorList>
            <person name="Yoshida K."/>
            <person name="Sommer R.J."/>
        </authorList>
    </citation>
    <scope>NUCLEOTIDE SEQUENCE</scope>
    <source>
        <strain evidence="2">RS5133</strain>
    </source>
</reference>
<dbReference type="EMBL" id="BTSY01000001">
    <property type="protein sequence ID" value="GMT11654.1"/>
    <property type="molecule type" value="Genomic_DNA"/>
</dbReference>
<keyword evidence="1" id="KW-0812">Transmembrane</keyword>
<feature type="non-terminal residue" evidence="2">
    <location>
        <position position="75"/>
    </location>
</feature>
<dbReference type="Proteomes" id="UP001432322">
    <property type="component" value="Unassembled WGS sequence"/>
</dbReference>
<sequence>MFSCSRMAGYPLGIGISIFLSTNLIVQTVVTTLFGAFQEFDATQKSNCVTKTDDDDILLESARSMLDRVITLFLM</sequence>